<dbReference type="Proteomes" id="UP000464318">
    <property type="component" value="Chromosome"/>
</dbReference>
<protein>
    <submittedName>
        <fullName evidence="1">Uncharacterized protein</fullName>
    </submittedName>
</protein>
<keyword evidence="2" id="KW-1185">Reference proteome</keyword>
<organism evidence="1 2">
    <name type="scientific">Bergeyella cardium</name>
    <dbReference type="NCBI Taxonomy" id="1585976"/>
    <lineage>
        <taxon>Bacteria</taxon>
        <taxon>Pseudomonadati</taxon>
        <taxon>Bacteroidota</taxon>
        <taxon>Flavobacteriia</taxon>
        <taxon>Flavobacteriales</taxon>
        <taxon>Weeksellaceae</taxon>
        <taxon>Bergeyella</taxon>
    </lineage>
</organism>
<evidence type="ECO:0000313" key="2">
    <source>
        <dbReference type="Proteomes" id="UP000464318"/>
    </source>
</evidence>
<name>A0A6P1QYD6_9FLAO</name>
<reference evidence="1 2" key="1">
    <citation type="submission" date="2018-04" db="EMBL/GenBank/DDBJ databases">
        <title>Characteristic and Complete Genome Sequencing of A Novel Member of Infective Endocarditis Causative Bacteria: Bergeyella cardium QL-PH.</title>
        <authorList>
            <person name="Pan H."/>
            <person name="Sun E."/>
            <person name="Zhang Y."/>
        </authorList>
    </citation>
    <scope>NUCLEOTIDE SEQUENCE [LARGE SCALE GENOMIC DNA]</scope>
    <source>
        <strain evidence="1 2">HPQL</strain>
    </source>
</reference>
<accession>A0A6P1QYD6</accession>
<gene>
    <name evidence="1" type="ORF">DBX24_08470</name>
</gene>
<proteinExistence type="predicted"/>
<dbReference type="AlphaFoldDB" id="A0A6P1QYD6"/>
<evidence type="ECO:0000313" key="1">
    <source>
        <dbReference type="EMBL" id="QHN65911.1"/>
    </source>
</evidence>
<dbReference type="KEGG" id="bcad:DBX24_08470"/>
<dbReference type="OrthoDB" id="1466970at2"/>
<dbReference type="RefSeq" id="WP_160224579.1">
    <property type="nucleotide sequence ID" value="NZ_CP029149.1"/>
</dbReference>
<sequence>MRKLKFYIAGFIPGLLLVFFILNQKGASCSGYLPNSRVIAETLSKKMIYSPEFQTKMQRLGIDEAKVKDSIIPLGEIDFDKSDAQKEPCPEYLMLSPKEKPQYIIRFKKCKDEVFLQTLEKINKK</sequence>
<dbReference type="EMBL" id="CP029149">
    <property type="protein sequence ID" value="QHN65911.1"/>
    <property type="molecule type" value="Genomic_DNA"/>
</dbReference>